<reference evidence="1" key="1">
    <citation type="submission" date="2017-07" db="EMBL/GenBank/DDBJ databases">
        <title>Leptospira spp. isolated from tropical soils.</title>
        <authorList>
            <person name="Thibeaux R."/>
            <person name="Iraola G."/>
            <person name="Ferres I."/>
            <person name="Bierque E."/>
            <person name="Girault D."/>
            <person name="Soupe-Gilbert M.-E."/>
            <person name="Picardeau M."/>
            <person name="Goarant C."/>
        </authorList>
    </citation>
    <scope>NUCLEOTIDE SEQUENCE [LARGE SCALE GENOMIC DNA]</scope>
    <source>
        <strain evidence="1">ATI7-C-A5</strain>
    </source>
</reference>
<name>A0A2N0B9T7_9LEPT</name>
<comment type="caution">
    <text evidence="1">The sequence shown here is derived from an EMBL/GenBank/DDBJ whole genome shotgun (WGS) entry which is preliminary data.</text>
</comment>
<proteinExistence type="predicted"/>
<accession>A0A2N0B9T7</accession>
<evidence type="ECO:0000313" key="1">
    <source>
        <dbReference type="EMBL" id="PJZ93314.1"/>
    </source>
</evidence>
<dbReference type="EMBL" id="NPEF01000069">
    <property type="protein sequence ID" value="PJZ93314.1"/>
    <property type="molecule type" value="Genomic_DNA"/>
</dbReference>
<dbReference type="AlphaFoldDB" id="A0A2N0B9T7"/>
<organism evidence="1">
    <name type="scientific">Leptospira ellisii</name>
    <dbReference type="NCBI Taxonomy" id="2023197"/>
    <lineage>
        <taxon>Bacteria</taxon>
        <taxon>Pseudomonadati</taxon>
        <taxon>Spirochaetota</taxon>
        <taxon>Spirochaetia</taxon>
        <taxon>Leptospirales</taxon>
        <taxon>Leptospiraceae</taxon>
        <taxon>Leptospira</taxon>
    </lineage>
</organism>
<sequence>MEAKVQEFFVSLKNPGVPSPDSVRAKTIREKTLRPGSPLRSTNRIVSKNIESVFKTRFVDPASIPDAETKRKTEVRSVQLDFG</sequence>
<gene>
    <name evidence="1" type="ORF">CH379_08495</name>
</gene>
<protein>
    <submittedName>
        <fullName evidence="1">Uncharacterized protein</fullName>
    </submittedName>
</protein>